<dbReference type="CDD" id="cd04179">
    <property type="entry name" value="DPM_DPG-synthase_like"/>
    <property type="match status" value="1"/>
</dbReference>
<name>A0A4T2BWL3_9MICO</name>
<dbReference type="Proteomes" id="UP000306192">
    <property type="component" value="Unassembled WGS sequence"/>
</dbReference>
<dbReference type="InterPro" id="IPR029044">
    <property type="entry name" value="Nucleotide-diphossugar_trans"/>
</dbReference>
<dbReference type="OrthoDB" id="9797819at2"/>
<dbReference type="EMBL" id="QYRT01000016">
    <property type="protein sequence ID" value="TIH36303.1"/>
    <property type="molecule type" value="Genomic_DNA"/>
</dbReference>
<evidence type="ECO:0000313" key="3">
    <source>
        <dbReference type="EMBL" id="TIH36303.1"/>
    </source>
</evidence>
<dbReference type="Pfam" id="PF00535">
    <property type="entry name" value="Glycos_transf_2"/>
    <property type="match status" value="1"/>
</dbReference>
<dbReference type="PANTHER" id="PTHR48090:SF7">
    <property type="entry name" value="RFBJ PROTEIN"/>
    <property type="match status" value="1"/>
</dbReference>
<proteinExistence type="inferred from homology"/>
<organism evidence="3 4">
    <name type="scientific">Subtercola vilae</name>
    <dbReference type="NCBI Taxonomy" id="2056433"/>
    <lineage>
        <taxon>Bacteria</taxon>
        <taxon>Bacillati</taxon>
        <taxon>Actinomycetota</taxon>
        <taxon>Actinomycetes</taxon>
        <taxon>Micrococcales</taxon>
        <taxon>Microbacteriaceae</taxon>
        <taxon>Subtercola</taxon>
    </lineage>
</organism>
<evidence type="ECO:0000256" key="1">
    <source>
        <dbReference type="ARBA" id="ARBA00006739"/>
    </source>
</evidence>
<dbReference type="SUPFAM" id="SSF53448">
    <property type="entry name" value="Nucleotide-diphospho-sugar transferases"/>
    <property type="match status" value="1"/>
</dbReference>
<keyword evidence="4" id="KW-1185">Reference proteome</keyword>
<accession>A0A4T2BWL3</accession>
<dbReference type="GO" id="GO:0016740">
    <property type="term" value="F:transferase activity"/>
    <property type="evidence" value="ECO:0007669"/>
    <property type="project" value="UniProtKB-KW"/>
</dbReference>
<comment type="similarity">
    <text evidence="1">Belongs to the glycosyltransferase 2 family.</text>
</comment>
<comment type="caution">
    <text evidence="3">The sequence shown here is derived from an EMBL/GenBank/DDBJ whole genome shotgun (WGS) entry which is preliminary data.</text>
</comment>
<evidence type="ECO:0000259" key="2">
    <source>
        <dbReference type="Pfam" id="PF00535"/>
    </source>
</evidence>
<dbReference type="AlphaFoldDB" id="A0A4T2BWL3"/>
<dbReference type="RefSeq" id="WP_136642137.1">
    <property type="nucleotide sequence ID" value="NZ_QYRT01000016.1"/>
</dbReference>
<evidence type="ECO:0000313" key="4">
    <source>
        <dbReference type="Proteomes" id="UP000306192"/>
    </source>
</evidence>
<gene>
    <name evidence="3" type="ORF">D4765_09885</name>
</gene>
<sequence>MPEFSVDVVFPCLNEAGALPWVLGRLPEGYRGIVVDNGSTDGSADVARAHGATVVSEARRGFGAAANAGLVAATADIVAFCDADASMDPAELPRLVDALLSNTADLVLGRRRPTGRGSWPLHARLANRALSTLIRWRAGIDLKDLGPMRAGHRERLLALGIEDRRSGYPLEMVLRASTRGWRIREIDTSYAPRVGRSKVTGTLRGTIVAINDMSRLLAEVKHS</sequence>
<reference evidence="3 4" key="1">
    <citation type="journal article" date="2019" name="Microorganisms">
        <title>Systematic Affiliation and Genome Analysis of Subtercola vilae DB165(T) with Particular Emphasis on Cold Adaptation of an Isolate from a High-Altitude Cold Volcano Lake.</title>
        <authorList>
            <person name="Villalobos A.S."/>
            <person name="Wiese J."/>
            <person name="Imhoff J.F."/>
            <person name="Dorador C."/>
            <person name="Keller A."/>
            <person name="Hentschel U."/>
        </authorList>
    </citation>
    <scope>NUCLEOTIDE SEQUENCE [LARGE SCALE GENOMIC DNA]</scope>
    <source>
        <strain evidence="3 4">DB165</strain>
    </source>
</reference>
<dbReference type="InterPro" id="IPR050256">
    <property type="entry name" value="Glycosyltransferase_2"/>
</dbReference>
<feature type="domain" description="Glycosyltransferase 2-like" evidence="2">
    <location>
        <begin position="8"/>
        <end position="135"/>
    </location>
</feature>
<dbReference type="InterPro" id="IPR001173">
    <property type="entry name" value="Glyco_trans_2-like"/>
</dbReference>
<keyword evidence="3" id="KW-0808">Transferase</keyword>
<dbReference type="Gene3D" id="3.90.550.10">
    <property type="entry name" value="Spore Coat Polysaccharide Biosynthesis Protein SpsA, Chain A"/>
    <property type="match status" value="1"/>
</dbReference>
<protein>
    <submittedName>
        <fullName evidence="3">Glycosyltransferase family 2 protein</fullName>
    </submittedName>
</protein>
<dbReference type="PANTHER" id="PTHR48090">
    <property type="entry name" value="UNDECAPRENYL-PHOSPHATE 4-DEOXY-4-FORMAMIDO-L-ARABINOSE TRANSFERASE-RELATED"/>
    <property type="match status" value="1"/>
</dbReference>